<feature type="region of interest" description="Disordered" evidence="1">
    <location>
        <begin position="124"/>
        <end position="143"/>
    </location>
</feature>
<protein>
    <recommendedName>
        <fullName evidence="2">Helix-turn-helix domain-containing protein</fullName>
    </recommendedName>
</protein>
<dbReference type="PANTHER" id="PTHR21301:SF12">
    <property type="match status" value="1"/>
</dbReference>
<keyword evidence="4" id="KW-1185">Reference proteome</keyword>
<evidence type="ECO:0000313" key="4">
    <source>
        <dbReference type="Proteomes" id="UP001176940"/>
    </source>
</evidence>
<accession>A0ABN9LM44</accession>
<dbReference type="EMBL" id="CAUEEQ010024010">
    <property type="protein sequence ID" value="CAJ0945431.1"/>
    <property type="molecule type" value="Genomic_DNA"/>
</dbReference>
<dbReference type="InterPro" id="IPR058912">
    <property type="entry name" value="HTH_animal"/>
</dbReference>
<dbReference type="PANTHER" id="PTHR21301">
    <property type="entry name" value="REVERSE TRANSCRIPTASE"/>
    <property type="match status" value="1"/>
</dbReference>
<comment type="caution">
    <text evidence="3">The sequence shown here is derived from an EMBL/GenBank/DDBJ whole genome shotgun (WGS) entry which is preliminary data.</text>
</comment>
<name>A0ABN9LM44_9NEOB</name>
<evidence type="ECO:0000259" key="2">
    <source>
        <dbReference type="Pfam" id="PF26215"/>
    </source>
</evidence>
<gene>
    <name evidence="3" type="ORF">RIMI_LOCUS10891249</name>
</gene>
<evidence type="ECO:0000256" key="1">
    <source>
        <dbReference type="SAM" id="MobiDB-lite"/>
    </source>
</evidence>
<feature type="non-terminal residue" evidence="3">
    <location>
        <position position="1"/>
    </location>
</feature>
<dbReference type="Proteomes" id="UP001176940">
    <property type="component" value="Unassembled WGS sequence"/>
</dbReference>
<evidence type="ECO:0000313" key="3">
    <source>
        <dbReference type="EMBL" id="CAJ0945431.1"/>
    </source>
</evidence>
<reference evidence="3" key="1">
    <citation type="submission" date="2023-07" db="EMBL/GenBank/DDBJ databases">
        <authorList>
            <person name="Stuckert A."/>
        </authorList>
    </citation>
    <scope>NUCLEOTIDE SEQUENCE</scope>
</reference>
<organism evidence="3 4">
    <name type="scientific">Ranitomeya imitator</name>
    <name type="common">mimic poison frog</name>
    <dbReference type="NCBI Taxonomy" id="111125"/>
    <lineage>
        <taxon>Eukaryota</taxon>
        <taxon>Metazoa</taxon>
        <taxon>Chordata</taxon>
        <taxon>Craniata</taxon>
        <taxon>Vertebrata</taxon>
        <taxon>Euteleostomi</taxon>
        <taxon>Amphibia</taxon>
        <taxon>Batrachia</taxon>
        <taxon>Anura</taxon>
        <taxon>Neobatrachia</taxon>
        <taxon>Hyloidea</taxon>
        <taxon>Dendrobatidae</taxon>
        <taxon>Dendrobatinae</taxon>
        <taxon>Ranitomeya</taxon>
    </lineage>
</organism>
<proteinExistence type="predicted"/>
<feature type="domain" description="Helix-turn-helix" evidence="2">
    <location>
        <begin position="60"/>
        <end position="116"/>
    </location>
</feature>
<dbReference type="Pfam" id="PF26215">
    <property type="entry name" value="HTH_animal"/>
    <property type="match status" value="1"/>
</dbReference>
<sequence length="329" mass="37846">GSTSQLETFLNCLNTNPFNIRLTWKYSQSFIDFLDLAISRLPDGTLATDVFRKSTATNALLHFSSSHPPKLKSSIPIGQFLRARRICSDDDTFSRQAGELTRRFRNRGYRHADIQRGYSRALHSDRSSLLAGPTSRPPAKTDSVPRFITQFNSNWSEISEIFKRHWPVLLTDKDLSRQLTPHPLITWRSMSPELKNLRIRLGIKHMIVHHITCNTEAIVYYAQCPCDRIYIGMTTRAFKVRVQEHVRDIRNSATCSEPLLLKSIPRHFFDVHHSDPRGLRFCGIDHVYMGIRGGNTKQKLFQKETRWMVTLGTLSPMGLNEAISFKSFL</sequence>